<evidence type="ECO:0000313" key="2">
    <source>
        <dbReference type="Proteomes" id="UP001589608"/>
    </source>
</evidence>
<protein>
    <submittedName>
        <fullName evidence="1">Uncharacterized protein</fullName>
    </submittedName>
</protein>
<dbReference type="EMBL" id="JBHMCA010000018">
    <property type="protein sequence ID" value="MFB9442862.1"/>
    <property type="molecule type" value="Genomic_DNA"/>
</dbReference>
<dbReference type="Proteomes" id="UP001589608">
    <property type="component" value="Unassembled WGS sequence"/>
</dbReference>
<dbReference type="RefSeq" id="WP_223103166.1">
    <property type="nucleotide sequence ID" value="NZ_CP061913.1"/>
</dbReference>
<comment type="caution">
    <text evidence="1">The sequence shown here is derived from an EMBL/GenBank/DDBJ whole genome shotgun (WGS) entry which is preliminary data.</text>
</comment>
<evidence type="ECO:0000313" key="1">
    <source>
        <dbReference type="EMBL" id="MFB9442862.1"/>
    </source>
</evidence>
<sequence>MNRMRFAGGRAAKAPTLALDTGSGAGEWVAEVASLDTGSGAGERVAKVAGVAV</sequence>
<name>A0ABV5M220_9ACTN</name>
<reference evidence="1 2" key="1">
    <citation type="submission" date="2024-09" db="EMBL/GenBank/DDBJ databases">
        <authorList>
            <person name="Sun Q."/>
            <person name="Mori K."/>
        </authorList>
    </citation>
    <scope>NUCLEOTIDE SEQUENCE [LARGE SCALE GENOMIC DNA]</scope>
    <source>
        <strain evidence="1 2">JCM 3307</strain>
    </source>
</reference>
<organism evidence="1 2">
    <name type="scientific">Dactylosporangium vinaceum</name>
    <dbReference type="NCBI Taxonomy" id="53362"/>
    <lineage>
        <taxon>Bacteria</taxon>
        <taxon>Bacillati</taxon>
        <taxon>Actinomycetota</taxon>
        <taxon>Actinomycetes</taxon>
        <taxon>Micromonosporales</taxon>
        <taxon>Micromonosporaceae</taxon>
        <taxon>Dactylosporangium</taxon>
    </lineage>
</organism>
<keyword evidence="2" id="KW-1185">Reference proteome</keyword>
<gene>
    <name evidence="1" type="ORF">ACFFTR_07165</name>
</gene>
<proteinExistence type="predicted"/>
<accession>A0ABV5M220</accession>